<accession>A0A5N6IBT6</accession>
<protein>
    <submittedName>
        <fullName evidence="3">Uncharacterized protein</fullName>
    </submittedName>
</protein>
<dbReference type="AlphaFoldDB" id="A0A5N7DGQ3"/>
<feature type="signal peptide" evidence="2">
    <location>
        <begin position="1"/>
        <end position="28"/>
    </location>
</feature>
<evidence type="ECO:0000313" key="4">
    <source>
        <dbReference type="Proteomes" id="UP000325579"/>
    </source>
</evidence>
<keyword evidence="4" id="KW-1185">Reference proteome</keyword>
<sequence>MPSSSGSFRAMLVALWVIFALLPGFSDGHSRSIVRRRQFKNSSPATKALSLCGPNCPSCAVSLNAPPKLSTAKNGAKGGSLPKRVLAKPEDEDFGGDVESFLVSQYMRADWVPHGNQGLPSALFKELGNKKFNLAVRDLWGCASVVVVSEKGIWMSHIWENPSFGREVLSNRWAPSEDNVFINTVLKPLADGNEQMPGLTQFTQGNGAFIAEYKPFAYIFYPSWSRHAQYDRVYTARINDISHKLERLLPLSVPPLIYQYDRAGGDLLSSKGKVLFQYEPNERVTQTKNGPLQQAVNRIWLENRPMYVHQRYWPAWPLQRSAGNANAKRDTSPRPTIAIPNATLSCPETTVTPQIIPALDRLVIDDRSETSTATRNKRPIASPMSEAQLDSHITI</sequence>
<dbReference type="GeneID" id="43671572"/>
<dbReference type="RefSeq" id="XP_031942909.1">
    <property type="nucleotide sequence ID" value="XM_032086881.1"/>
</dbReference>
<dbReference type="OrthoDB" id="3886018at2759"/>
<evidence type="ECO:0000256" key="2">
    <source>
        <dbReference type="SAM" id="SignalP"/>
    </source>
</evidence>
<evidence type="ECO:0000313" key="3">
    <source>
        <dbReference type="EMBL" id="KAE8405590.1"/>
    </source>
</evidence>
<feature type="chain" id="PRO_5043870738" evidence="2">
    <location>
        <begin position="29"/>
        <end position="395"/>
    </location>
</feature>
<organism evidence="3 4">
    <name type="scientific">Aspergillus pseudonomiae</name>
    <dbReference type="NCBI Taxonomy" id="1506151"/>
    <lineage>
        <taxon>Eukaryota</taxon>
        <taxon>Fungi</taxon>
        <taxon>Dikarya</taxon>
        <taxon>Ascomycota</taxon>
        <taxon>Pezizomycotina</taxon>
        <taxon>Eurotiomycetes</taxon>
        <taxon>Eurotiomycetidae</taxon>
        <taxon>Eurotiales</taxon>
        <taxon>Aspergillaceae</taxon>
        <taxon>Aspergillus</taxon>
        <taxon>Aspergillus subgen. Circumdati</taxon>
    </lineage>
</organism>
<name>A0A5N7DGQ3_9EURO</name>
<gene>
    <name evidence="3" type="ORF">BDV37DRAFT_281722</name>
</gene>
<keyword evidence="2" id="KW-0732">Signal</keyword>
<dbReference type="Proteomes" id="UP000325579">
    <property type="component" value="Unassembled WGS sequence"/>
</dbReference>
<evidence type="ECO:0000256" key="1">
    <source>
        <dbReference type="SAM" id="MobiDB-lite"/>
    </source>
</evidence>
<accession>A0A5N7DGQ3</accession>
<dbReference type="EMBL" id="ML736759">
    <property type="protein sequence ID" value="KAE8405590.1"/>
    <property type="molecule type" value="Genomic_DNA"/>
</dbReference>
<reference evidence="3 4" key="1">
    <citation type="submission" date="2019-04" db="EMBL/GenBank/DDBJ databases">
        <authorList>
            <consortium name="DOE Joint Genome Institute"/>
            <person name="Mondo S."/>
            <person name="Kjaerbolling I."/>
            <person name="Vesth T."/>
            <person name="Frisvad J.C."/>
            <person name="Nybo J.L."/>
            <person name="Theobald S."/>
            <person name="Kildgaard S."/>
            <person name="Isbrandt T."/>
            <person name="Kuo A."/>
            <person name="Sato A."/>
            <person name="Lyhne E.K."/>
            <person name="Kogle M.E."/>
            <person name="Wiebenga A."/>
            <person name="Kun R.S."/>
            <person name="Lubbers R.J."/>
            <person name="Makela M.R."/>
            <person name="Barry K."/>
            <person name="Chovatia M."/>
            <person name="Clum A."/>
            <person name="Daum C."/>
            <person name="Haridas S."/>
            <person name="He G."/>
            <person name="LaButti K."/>
            <person name="Lipzen A."/>
            <person name="Riley R."/>
            <person name="Salamov A."/>
            <person name="Simmons B.A."/>
            <person name="Magnuson J.K."/>
            <person name="Henrissat B."/>
            <person name="Mortensen U.H."/>
            <person name="Larsen T.O."/>
            <person name="Devries R.P."/>
            <person name="Grigoriev I.V."/>
            <person name="Machida M."/>
            <person name="Baker S.E."/>
            <person name="Andersen M.R."/>
            <person name="Cantor M.N."/>
            <person name="Hua S.X."/>
        </authorList>
    </citation>
    <scope>NUCLEOTIDE SEQUENCE [LARGE SCALE GENOMIC DNA]</scope>
    <source>
        <strain evidence="3 4">CBS 119388</strain>
    </source>
</reference>
<feature type="region of interest" description="Disordered" evidence="1">
    <location>
        <begin position="367"/>
        <end position="395"/>
    </location>
</feature>
<proteinExistence type="predicted"/>